<comment type="caution">
    <text evidence="2">The sequence shown here is derived from an EMBL/GenBank/DDBJ whole genome shotgun (WGS) entry which is preliminary data.</text>
</comment>
<gene>
    <name evidence="2" type="ORF">V6N12_062447</name>
</gene>
<dbReference type="EMBL" id="JBBPBM010000007">
    <property type="protein sequence ID" value="KAK8574765.1"/>
    <property type="molecule type" value="Genomic_DNA"/>
</dbReference>
<organism evidence="2 3">
    <name type="scientific">Hibiscus sabdariffa</name>
    <name type="common">roselle</name>
    <dbReference type="NCBI Taxonomy" id="183260"/>
    <lineage>
        <taxon>Eukaryota</taxon>
        <taxon>Viridiplantae</taxon>
        <taxon>Streptophyta</taxon>
        <taxon>Embryophyta</taxon>
        <taxon>Tracheophyta</taxon>
        <taxon>Spermatophyta</taxon>
        <taxon>Magnoliopsida</taxon>
        <taxon>eudicotyledons</taxon>
        <taxon>Gunneridae</taxon>
        <taxon>Pentapetalae</taxon>
        <taxon>rosids</taxon>
        <taxon>malvids</taxon>
        <taxon>Malvales</taxon>
        <taxon>Malvaceae</taxon>
        <taxon>Malvoideae</taxon>
        <taxon>Hibiscus</taxon>
    </lineage>
</organism>
<protein>
    <submittedName>
        <fullName evidence="2">Uncharacterized protein</fullName>
    </submittedName>
</protein>
<evidence type="ECO:0000256" key="1">
    <source>
        <dbReference type="SAM" id="MobiDB-lite"/>
    </source>
</evidence>
<evidence type="ECO:0000313" key="2">
    <source>
        <dbReference type="EMBL" id="KAK8574765.1"/>
    </source>
</evidence>
<dbReference type="Proteomes" id="UP001472677">
    <property type="component" value="Unassembled WGS sequence"/>
</dbReference>
<feature type="region of interest" description="Disordered" evidence="1">
    <location>
        <begin position="1"/>
        <end position="88"/>
    </location>
</feature>
<proteinExistence type="predicted"/>
<accession>A0ABR2F8V3</accession>
<keyword evidence="3" id="KW-1185">Reference proteome</keyword>
<sequence>MCPKSKPEGYGGYAMGHKTNGPSKLGRIDAGHGSNSWTPDSGHQTGRLPNLMTHRRAIRHRQPSDRRGFEICRSPSTGQASDRWDSMSELPNVGNHEAERVELAWSMRMLHCWRVRIQVLS</sequence>
<feature type="compositionally biased region" description="Polar residues" evidence="1">
    <location>
        <begin position="33"/>
        <end position="44"/>
    </location>
</feature>
<name>A0ABR2F8V3_9ROSI</name>
<reference evidence="2 3" key="1">
    <citation type="journal article" date="2024" name="G3 (Bethesda)">
        <title>Genome assembly of Hibiscus sabdariffa L. provides insights into metabolisms of medicinal natural products.</title>
        <authorList>
            <person name="Kim T."/>
        </authorList>
    </citation>
    <scope>NUCLEOTIDE SEQUENCE [LARGE SCALE GENOMIC DNA]</scope>
    <source>
        <strain evidence="2">TK-2024</strain>
        <tissue evidence="2">Old leaves</tissue>
    </source>
</reference>
<evidence type="ECO:0000313" key="3">
    <source>
        <dbReference type="Proteomes" id="UP001472677"/>
    </source>
</evidence>